<name>A0AAN5CVE0_9BILA</name>
<organism evidence="3 4">
    <name type="scientific">Pristionchus mayeri</name>
    <dbReference type="NCBI Taxonomy" id="1317129"/>
    <lineage>
        <taxon>Eukaryota</taxon>
        <taxon>Metazoa</taxon>
        <taxon>Ecdysozoa</taxon>
        <taxon>Nematoda</taxon>
        <taxon>Chromadorea</taxon>
        <taxon>Rhabditida</taxon>
        <taxon>Rhabditina</taxon>
        <taxon>Diplogasteromorpha</taxon>
        <taxon>Diplogasteroidea</taxon>
        <taxon>Neodiplogasteridae</taxon>
        <taxon>Pristionchus</taxon>
    </lineage>
</organism>
<evidence type="ECO:0000313" key="4">
    <source>
        <dbReference type="Proteomes" id="UP001328107"/>
    </source>
</evidence>
<evidence type="ECO:0000256" key="1">
    <source>
        <dbReference type="SAM" id="MobiDB-lite"/>
    </source>
</evidence>
<protein>
    <submittedName>
        <fullName evidence="3">Uncharacterized protein</fullName>
    </submittedName>
</protein>
<feature type="compositionally biased region" description="Polar residues" evidence="1">
    <location>
        <begin position="217"/>
        <end position="239"/>
    </location>
</feature>
<proteinExistence type="predicted"/>
<evidence type="ECO:0000313" key="3">
    <source>
        <dbReference type="EMBL" id="GMR51010.1"/>
    </source>
</evidence>
<evidence type="ECO:0000256" key="2">
    <source>
        <dbReference type="SAM" id="Phobius"/>
    </source>
</evidence>
<keyword evidence="2" id="KW-0472">Membrane</keyword>
<comment type="caution">
    <text evidence="3">The sequence shown here is derived from an EMBL/GenBank/DDBJ whole genome shotgun (WGS) entry which is preliminary data.</text>
</comment>
<sequence length="256" mass="28823">KMSRLPCYPKCDVPLGSVRAQATTAISIPCPGQRNPGPIEFVISTYILGTRQRSAYKLQHNPEFESHWIGSDSFLTNLEVKFYEISPDDFNVNACITPQDGQRKCFMDQIISKRDAYEASCGNIREPGGISLLFMSALLVFICLMIGMALTVFVYRMFRRFRDSRRPAREFQPITSDPYKLSTCSPPRPFHAQLTVVMEEEEDKCSPSTPIKDFFWRSSSPTPNNTPRGTMTAQRSSPILASLLPGKKPTPKPTNV</sequence>
<keyword evidence="4" id="KW-1185">Reference proteome</keyword>
<dbReference type="Proteomes" id="UP001328107">
    <property type="component" value="Unassembled WGS sequence"/>
</dbReference>
<feature type="region of interest" description="Disordered" evidence="1">
    <location>
        <begin position="214"/>
        <end position="256"/>
    </location>
</feature>
<accession>A0AAN5CVE0</accession>
<reference evidence="4" key="1">
    <citation type="submission" date="2022-10" db="EMBL/GenBank/DDBJ databases">
        <title>Genome assembly of Pristionchus species.</title>
        <authorList>
            <person name="Yoshida K."/>
            <person name="Sommer R.J."/>
        </authorList>
    </citation>
    <scope>NUCLEOTIDE SEQUENCE [LARGE SCALE GENOMIC DNA]</scope>
    <source>
        <strain evidence="4">RS5460</strain>
    </source>
</reference>
<dbReference type="AlphaFoldDB" id="A0AAN5CVE0"/>
<keyword evidence="2" id="KW-0812">Transmembrane</keyword>
<keyword evidence="2" id="KW-1133">Transmembrane helix</keyword>
<dbReference type="EMBL" id="BTRK01000005">
    <property type="protein sequence ID" value="GMR51010.1"/>
    <property type="molecule type" value="Genomic_DNA"/>
</dbReference>
<feature type="non-terminal residue" evidence="3">
    <location>
        <position position="1"/>
    </location>
</feature>
<gene>
    <name evidence="3" type="ORF">PMAYCL1PPCAC_21205</name>
</gene>
<feature type="transmembrane region" description="Helical" evidence="2">
    <location>
        <begin position="130"/>
        <end position="155"/>
    </location>
</feature>